<dbReference type="InterPro" id="IPR001251">
    <property type="entry name" value="CRAL-TRIO_dom"/>
</dbReference>
<dbReference type="Proteomes" id="UP001328107">
    <property type="component" value="Unassembled WGS sequence"/>
</dbReference>
<dbReference type="InterPro" id="IPR058960">
    <property type="entry name" value="Ctg-1-like_C"/>
</dbReference>
<dbReference type="Gene3D" id="3.40.525.10">
    <property type="entry name" value="CRAL-TRIO lipid binding domain"/>
    <property type="match status" value="1"/>
</dbReference>
<dbReference type="PANTHER" id="PTHR47159:SF5">
    <property type="entry name" value="CRAL-TRIO DOMAIN-CONTAINING PROTEIN"/>
    <property type="match status" value="1"/>
</dbReference>
<dbReference type="InterPro" id="IPR036865">
    <property type="entry name" value="CRAL-TRIO_dom_sf"/>
</dbReference>
<gene>
    <name evidence="2" type="ORF">PMAYCL1PPCAC_15283</name>
</gene>
<dbReference type="InterPro" id="IPR053302">
    <property type="entry name" value="CRAL-TRIO_domain"/>
</dbReference>
<sequence length="377" mass="43546">MPSEKERVAELRSLVSPYLTSYYDTHFNLLRWIQAYPGASIDQVANRLRQHLLFRASDWKLDSMVEKERGYHPLHSFWPLHEVGMSGVIPNTIVVVEQSGYVDHLGIHENFSHTEIFKAKLHDVEAMLAAVMKVEKETGEQASVMMVVDCEGFAYTKKLVDFMMGPMMSRGEFLLQHYAELVSHIIFVNFPSWATVAWKMITPLLPERTREKFRILSSNWRDEITSLMDPSIGPSFWNDEKHKEFKTTMARPPKVPRLEIKSPSEKLDKLHVKAGKEHWIEYYLEKGDAVDFHIMGNSSFGFSIVRVDGEEENDVFAMRPVFPLFASLHGPLKVPIEDRVVVPESGLYKMWFSNLRAWFSSVAIHHSIKVHKNQITV</sequence>
<dbReference type="Pfam" id="PF00650">
    <property type="entry name" value="CRAL_TRIO"/>
    <property type="match status" value="1"/>
</dbReference>
<dbReference type="Pfam" id="PF25883">
    <property type="entry name" value="F28H7_8_C"/>
    <property type="match status" value="1"/>
</dbReference>
<keyword evidence="3" id="KW-1185">Reference proteome</keyword>
<proteinExistence type="predicted"/>
<protein>
    <recommendedName>
        <fullName evidence="1">CRAL-TRIO domain-containing protein</fullName>
    </recommendedName>
</protein>
<reference evidence="3" key="1">
    <citation type="submission" date="2022-10" db="EMBL/GenBank/DDBJ databases">
        <title>Genome assembly of Pristionchus species.</title>
        <authorList>
            <person name="Yoshida K."/>
            <person name="Sommer R.J."/>
        </authorList>
    </citation>
    <scope>NUCLEOTIDE SEQUENCE [LARGE SCALE GENOMIC DNA]</scope>
    <source>
        <strain evidence="3">RS5460</strain>
    </source>
</reference>
<comment type="caution">
    <text evidence="2">The sequence shown here is derived from an EMBL/GenBank/DDBJ whole genome shotgun (WGS) entry which is preliminary data.</text>
</comment>
<dbReference type="PROSITE" id="PS50191">
    <property type="entry name" value="CRAL_TRIO"/>
    <property type="match status" value="1"/>
</dbReference>
<dbReference type="Gene3D" id="2.60.120.680">
    <property type="entry name" value="GOLD domain"/>
    <property type="match status" value="1"/>
</dbReference>
<evidence type="ECO:0000313" key="3">
    <source>
        <dbReference type="Proteomes" id="UP001328107"/>
    </source>
</evidence>
<accession>A0AAN5HXT0</accession>
<evidence type="ECO:0000313" key="2">
    <source>
        <dbReference type="EMBL" id="GMR45088.1"/>
    </source>
</evidence>
<evidence type="ECO:0000259" key="1">
    <source>
        <dbReference type="PROSITE" id="PS50191"/>
    </source>
</evidence>
<dbReference type="SMART" id="SM00516">
    <property type="entry name" value="SEC14"/>
    <property type="match status" value="1"/>
</dbReference>
<dbReference type="SUPFAM" id="SSF52087">
    <property type="entry name" value="CRAL/TRIO domain"/>
    <property type="match status" value="1"/>
</dbReference>
<dbReference type="AlphaFoldDB" id="A0AAN5HXT0"/>
<dbReference type="EMBL" id="BTRK01000004">
    <property type="protein sequence ID" value="GMR45088.1"/>
    <property type="molecule type" value="Genomic_DNA"/>
</dbReference>
<dbReference type="CDD" id="cd00170">
    <property type="entry name" value="SEC14"/>
    <property type="match status" value="1"/>
</dbReference>
<feature type="domain" description="CRAL-TRIO" evidence="1">
    <location>
        <begin position="94"/>
        <end position="245"/>
    </location>
</feature>
<dbReference type="PANTHER" id="PTHR47159">
    <property type="entry name" value="PROTEIN CBG07705-RELATED"/>
    <property type="match status" value="1"/>
</dbReference>
<organism evidence="2 3">
    <name type="scientific">Pristionchus mayeri</name>
    <dbReference type="NCBI Taxonomy" id="1317129"/>
    <lineage>
        <taxon>Eukaryota</taxon>
        <taxon>Metazoa</taxon>
        <taxon>Ecdysozoa</taxon>
        <taxon>Nematoda</taxon>
        <taxon>Chromadorea</taxon>
        <taxon>Rhabditida</taxon>
        <taxon>Rhabditina</taxon>
        <taxon>Diplogasteromorpha</taxon>
        <taxon>Diplogasteroidea</taxon>
        <taxon>Neodiplogasteridae</taxon>
        <taxon>Pristionchus</taxon>
    </lineage>
</organism>
<name>A0AAN5HXT0_9BILA</name>